<evidence type="ECO:0000313" key="2">
    <source>
        <dbReference type="EMBL" id="AIE59381.1"/>
    </source>
</evidence>
<dbReference type="AlphaFoldDB" id="A0A068LNP6"/>
<feature type="transmembrane region" description="Helical" evidence="1">
    <location>
        <begin position="23"/>
        <end position="43"/>
    </location>
</feature>
<dbReference type="HOGENOM" id="CLU_2950652_0_0_9"/>
<organism evidence="2 3">
    <name type="scientific">Bacillus methanolicus (strain MGA3 / ATCC 53907)</name>
    <dbReference type="NCBI Taxonomy" id="796606"/>
    <lineage>
        <taxon>Bacteria</taxon>
        <taxon>Bacillati</taxon>
        <taxon>Bacillota</taxon>
        <taxon>Bacilli</taxon>
        <taxon>Bacillales</taxon>
        <taxon>Bacillaceae</taxon>
        <taxon>Bacillus</taxon>
    </lineage>
</organism>
<reference evidence="2 3" key="1">
    <citation type="journal article" date="2015" name="BMC Genomics">
        <title>Transcriptome analysis of thermophilic methylotrophic Bacillus methanolicus MGA3 using RNA-sequencing provides detailed insights into its previously uncharted transcriptional landscape.</title>
        <authorList>
            <person name="Irla M."/>
            <person name="Neshat A."/>
            <person name="Brautaset T."/>
            <person name="Ruckert C."/>
            <person name="Kalinowski J."/>
            <person name="Wendisch V.F."/>
        </authorList>
    </citation>
    <scope>NUCLEOTIDE SEQUENCE [LARGE SCALE GENOMIC DNA]</scope>
    <source>
        <strain evidence="3">MGA3 / ATCC 53907</strain>
    </source>
</reference>
<keyword evidence="1" id="KW-1133">Transmembrane helix</keyword>
<protein>
    <submittedName>
        <fullName evidence="2">Putative membrane protein</fullName>
    </submittedName>
</protein>
<dbReference type="Proteomes" id="UP000027602">
    <property type="component" value="Chromosome"/>
</dbReference>
<dbReference type="EMBL" id="CP007739">
    <property type="protein sequence ID" value="AIE59381.1"/>
    <property type="molecule type" value="Genomic_DNA"/>
</dbReference>
<keyword evidence="3" id="KW-1185">Reference proteome</keyword>
<keyword evidence="1" id="KW-0472">Membrane</keyword>
<dbReference type="KEGG" id="bmet:BMMGA3_04720"/>
<sequence>MWDYGEKGLMILVSPRQDTKENISLVLSACALAVTFIFSVLTCRSKAEIKVTLSFVSSK</sequence>
<evidence type="ECO:0000256" key="1">
    <source>
        <dbReference type="SAM" id="Phobius"/>
    </source>
</evidence>
<accession>A0A068LNP6</accession>
<gene>
    <name evidence="2" type="ORF">BMMGA3_04720</name>
</gene>
<keyword evidence="1" id="KW-0812">Transmembrane</keyword>
<name>A0A068LNP6_BACMM</name>
<evidence type="ECO:0000313" key="3">
    <source>
        <dbReference type="Proteomes" id="UP000027602"/>
    </source>
</evidence>
<proteinExistence type="predicted"/>